<evidence type="ECO:0000259" key="2">
    <source>
        <dbReference type="Pfam" id="PF00024"/>
    </source>
</evidence>
<dbReference type="Proteomes" id="UP000507470">
    <property type="component" value="Unassembled WGS sequence"/>
</dbReference>
<dbReference type="Pfam" id="PF00024">
    <property type="entry name" value="PAN_1"/>
    <property type="match status" value="1"/>
</dbReference>
<dbReference type="AlphaFoldDB" id="A0A6J8BTN3"/>
<feature type="domain" description="Apple" evidence="2">
    <location>
        <begin position="49"/>
        <end position="82"/>
    </location>
</feature>
<dbReference type="SUPFAM" id="SSF56436">
    <property type="entry name" value="C-type lectin-like"/>
    <property type="match status" value="1"/>
</dbReference>
<accession>A0A6J8BTN3</accession>
<dbReference type="SUPFAM" id="SSF57414">
    <property type="entry name" value="Hairpin loop containing domain-like"/>
    <property type="match status" value="1"/>
</dbReference>
<feature type="signal peptide" evidence="1">
    <location>
        <begin position="1"/>
        <end position="19"/>
    </location>
</feature>
<gene>
    <name evidence="3" type="ORF">MCOR_22631</name>
</gene>
<dbReference type="InterPro" id="IPR003609">
    <property type="entry name" value="Pan_app"/>
</dbReference>
<evidence type="ECO:0000313" key="4">
    <source>
        <dbReference type="Proteomes" id="UP000507470"/>
    </source>
</evidence>
<reference evidence="3 4" key="1">
    <citation type="submission" date="2020-06" db="EMBL/GenBank/DDBJ databases">
        <authorList>
            <person name="Li R."/>
            <person name="Bekaert M."/>
        </authorList>
    </citation>
    <scope>NUCLEOTIDE SEQUENCE [LARGE SCALE GENOMIC DNA]</scope>
    <source>
        <strain evidence="4">wild</strain>
    </source>
</reference>
<dbReference type="CDD" id="cd00037">
    <property type="entry name" value="CLECT"/>
    <property type="match status" value="1"/>
</dbReference>
<organism evidence="3 4">
    <name type="scientific">Mytilus coruscus</name>
    <name type="common">Sea mussel</name>
    <dbReference type="NCBI Taxonomy" id="42192"/>
    <lineage>
        <taxon>Eukaryota</taxon>
        <taxon>Metazoa</taxon>
        <taxon>Spiralia</taxon>
        <taxon>Lophotrochozoa</taxon>
        <taxon>Mollusca</taxon>
        <taxon>Bivalvia</taxon>
        <taxon>Autobranchia</taxon>
        <taxon>Pteriomorphia</taxon>
        <taxon>Mytilida</taxon>
        <taxon>Mytiloidea</taxon>
        <taxon>Mytilidae</taxon>
        <taxon>Mytilinae</taxon>
        <taxon>Mytilus</taxon>
    </lineage>
</organism>
<name>A0A6J8BTN3_MYTCO</name>
<dbReference type="InterPro" id="IPR016186">
    <property type="entry name" value="C-type_lectin-like/link_sf"/>
</dbReference>
<keyword evidence="1" id="KW-0732">Signal</keyword>
<proteinExistence type="predicted"/>
<evidence type="ECO:0000313" key="3">
    <source>
        <dbReference type="EMBL" id="CAC5387273.1"/>
    </source>
</evidence>
<dbReference type="EMBL" id="CACVKT020003995">
    <property type="protein sequence ID" value="CAC5387273.1"/>
    <property type="molecule type" value="Genomic_DNA"/>
</dbReference>
<dbReference type="Gene3D" id="3.50.4.10">
    <property type="entry name" value="Hepatocyte Growth Factor"/>
    <property type="match status" value="1"/>
</dbReference>
<dbReference type="OrthoDB" id="6075858at2759"/>
<evidence type="ECO:0000256" key="1">
    <source>
        <dbReference type="SAM" id="SignalP"/>
    </source>
</evidence>
<dbReference type="InterPro" id="IPR016187">
    <property type="entry name" value="CTDL_fold"/>
</dbReference>
<feature type="chain" id="PRO_5027039315" description="Apple domain-containing protein" evidence="1">
    <location>
        <begin position="20"/>
        <end position="235"/>
    </location>
</feature>
<dbReference type="Gene3D" id="3.10.100.10">
    <property type="entry name" value="Mannose-Binding Protein A, subunit A"/>
    <property type="match status" value="1"/>
</dbReference>
<protein>
    <recommendedName>
        <fullName evidence="2">Apple domain-containing protein</fullName>
    </recommendedName>
</protein>
<sequence length="235" mass="26084">MTTPMIYSSLIAVVLLTLGIDSHNAKLQKFKNEKNTHIISNDSPVGNFIARTRQECASLCTTDDNCYSANFELVTGQCHFYTTFYPNTEAFVGSETIKKTSITGVASGFCDIAIGYTYDADMNICYKAFIQKQIHANAKATCDGDDARLLLINSLQVYQWTIDLMASNAMSRIYIQGERVNEVSPFLDDEGNELTYFNWVKEGPGSGTYLRTDGTTKLMEASSGTGAYNFICQIY</sequence>
<keyword evidence="4" id="KW-1185">Reference proteome</keyword>